<dbReference type="Gene3D" id="2.60.120.10">
    <property type="entry name" value="Jelly Rolls"/>
    <property type="match status" value="2"/>
</dbReference>
<evidence type="ECO:0000256" key="1">
    <source>
        <dbReference type="ARBA" id="ARBA00008416"/>
    </source>
</evidence>
<name>A0A8H4QHM2_9AGAR</name>
<evidence type="ECO:0000313" key="5">
    <source>
        <dbReference type="EMBL" id="KAF4611222.1"/>
    </source>
</evidence>
<dbReference type="AlphaFoldDB" id="A0A8H4QHM2"/>
<dbReference type="InterPro" id="IPR012093">
    <property type="entry name" value="Pirin"/>
</dbReference>
<dbReference type="InterPro" id="IPR003829">
    <property type="entry name" value="Pirin_N_dom"/>
</dbReference>
<sequence>MRPKSCLLLHIALLPLYISVAVYLDLIPQSISTNLSTLLRLAKANLRAQYLKSTAETLYSTTTGTKMSAMQFIPRRSEERGHADHDWLKTFHTFSFAMYQDNRHELFGSLRVINEDRVAPRTGFGTHSHREFEIFSYVVSGELEHKDSMGNVEVLKRGDLQMTSAGTGISHSEKAHGSKQVHFLQIWALPSISRLPPKYYTRHFSDEEKKDKWAKIVAPVGAEGVLVEREGAGPAPVQSPLTLYATILSQGKSLDRTMQGKKGYIHVIQTSGYNPDKASGGSVKVSSRGSEVLTLREGDGAYISVGSKGSSLTVENDGDRSVEILVFDLD</sequence>
<comment type="caution">
    <text evidence="5">The sequence shown here is derived from an EMBL/GenBank/DDBJ whole genome shotgun (WGS) entry which is preliminary data.</text>
</comment>
<organism evidence="5 6">
    <name type="scientific">Agrocybe pediades</name>
    <dbReference type="NCBI Taxonomy" id="84607"/>
    <lineage>
        <taxon>Eukaryota</taxon>
        <taxon>Fungi</taxon>
        <taxon>Dikarya</taxon>
        <taxon>Basidiomycota</taxon>
        <taxon>Agaricomycotina</taxon>
        <taxon>Agaricomycetes</taxon>
        <taxon>Agaricomycetidae</taxon>
        <taxon>Agaricales</taxon>
        <taxon>Agaricineae</taxon>
        <taxon>Strophariaceae</taxon>
        <taxon>Agrocybe</taxon>
    </lineage>
</organism>
<feature type="domain" description="Pirin N-terminal" evidence="4">
    <location>
        <begin position="79"/>
        <end position="187"/>
    </location>
</feature>
<protein>
    <recommendedName>
        <fullName evidence="4">Pirin N-terminal domain-containing protein</fullName>
    </recommendedName>
</protein>
<evidence type="ECO:0000256" key="3">
    <source>
        <dbReference type="SAM" id="SignalP"/>
    </source>
</evidence>
<evidence type="ECO:0000256" key="2">
    <source>
        <dbReference type="RuleBase" id="RU003457"/>
    </source>
</evidence>
<dbReference type="CDD" id="cd02910">
    <property type="entry name" value="cupin_Yhhw_N"/>
    <property type="match status" value="1"/>
</dbReference>
<dbReference type="PANTHER" id="PTHR43212:SF3">
    <property type="entry name" value="QUERCETIN 2,3-DIOXYGENASE"/>
    <property type="match status" value="1"/>
</dbReference>
<dbReference type="PANTHER" id="PTHR43212">
    <property type="entry name" value="QUERCETIN 2,3-DIOXYGENASE"/>
    <property type="match status" value="1"/>
</dbReference>
<dbReference type="EMBL" id="JAACJL010000058">
    <property type="protein sequence ID" value="KAF4611222.1"/>
    <property type="molecule type" value="Genomic_DNA"/>
</dbReference>
<feature type="signal peptide" evidence="3">
    <location>
        <begin position="1"/>
        <end position="21"/>
    </location>
</feature>
<reference evidence="5 6" key="1">
    <citation type="submission" date="2019-12" db="EMBL/GenBank/DDBJ databases">
        <authorList>
            <person name="Floudas D."/>
            <person name="Bentzer J."/>
            <person name="Ahren D."/>
            <person name="Johansson T."/>
            <person name="Persson P."/>
            <person name="Tunlid A."/>
        </authorList>
    </citation>
    <scope>NUCLEOTIDE SEQUENCE [LARGE SCALE GENOMIC DNA]</scope>
    <source>
        <strain evidence="5 6">CBS 102.39</strain>
    </source>
</reference>
<gene>
    <name evidence="5" type="ORF">D9613_006600</name>
</gene>
<comment type="similarity">
    <text evidence="1 2">Belongs to the pirin family.</text>
</comment>
<keyword evidence="3" id="KW-0732">Signal</keyword>
<dbReference type="SUPFAM" id="SSF51182">
    <property type="entry name" value="RmlC-like cupins"/>
    <property type="match status" value="1"/>
</dbReference>
<dbReference type="InterPro" id="IPR014710">
    <property type="entry name" value="RmlC-like_jellyroll"/>
</dbReference>
<evidence type="ECO:0000259" key="4">
    <source>
        <dbReference type="Pfam" id="PF02678"/>
    </source>
</evidence>
<keyword evidence="6" id="KW-1185">Reference proteome</keyword>
<feature type="chain" id="PRO_5034339809" description="Pirin N-terminal domain-containing protein" evidence="3">
    <location>
        <begin position="22"/>
        <end position="330"/>
    </location>
</feature>
<accession>A0A8H4QHM2</accession>
<dbReference type="InterPro" id="IPR011051">
    <property type="entry name" value="RmlC_Cupin_sf"/>
</dbReference>
<proteinExistence type="inferred from homology"/>
<dbReference type="Proteomes" id="UP000521872">
    <property type="component" value="Unassembled WGS sequence"/>
</dbReference>
<dbReference type="Pfam" id="PF02678">
    <property type="entry name" value="Pirin"/>
    <property type="match status" value="1"/>
</dbReference>
<evidence type="ECO:0000313" key="6">
    <source>
        <dbReference type="Proteomes" id="UP000521872"/>
    </source>
</evidence>